<dbReference type="CDD" id="cd20558">
    <property type="entry name" value="CYCLIN_ScPCL7-like"/>
    <property type="match status" value="1"/>
</dbReference>
<dbReference type="OrthoDB" id="337735at2759"/>
<feature type="non-terminal residue" evidence="1">
    <location>
        <position position="1"/>
    </location>
</feature>
<sequence>RVCERHRTFTISSLTVHRFIIAAVTVSSKALCDSYCTNSHYARVGGIPTQELNTLELEFLNLIGWRLICSAEMLQQYYVNLVTQTPQYRMVSTSEQQRLRQQLEQVHESP</sequence>
<name>A0A9N9DFP0_9GLOM</name>
<dbReference type="EMBL" id="CAJVPJ010003326">
    <property type="protein sequence ID" value="CAG8638475.1"/>
    <property type="molecule type" value="Genomic_DNA"/>
</dbReference>
<feature type="non-terminal residue" evidence="1">
    <location>
        <position position="110"/>
    </location>
</feature>
<dbReference type="GO" id="GO:0019901">
    <property type="term" value="F:protein kinase binding"/>
    <property type="evidence" value="ECO:0007669"/>
    <property type="project" value="InterPro"/>
</dbReference>
<accession>A0A9N9DFP0</accession>
<gene>
    <name evidence="1" type="ORF">POCULU_LOCUS9287</name>
</gene>
<dbReference type="GO" id="GO:0005634">
    <property type="term" value="C:nucleus"/>
    <property type="evidence" value="ECO:0007669"/>
    <property type="project" value="TreeGrafter"/>
</dbReference>
<organism evidence="1 2">
    <name type="scientific">Paraglomus occultum</name>
    <dbReference type="NCBI Taxonomy" id="144539"/>
    <lineage>
        <taxon>Eukaryota</taxon>
        <taxon>Fungi</taxon>
        <taxon>Fungi incertae sedis</taxon>
        <taxon>Mucoromycota</taxon>
        <taxon>Glomeromycotina</taxon>
        <taxon>Glomeromycetes</taxon>
        <taxon>Paraglomerales</taxon>
        <taxon>Paraglomeraceae</taxon>
        <taxon>Paraglomus</taxon>
    </lineage>
</organism>
<dbReference type="AlphaFoldDB" id="A0A9N9DFP0"/>
<dbReference type="Gene3D" id="1.10.472.10">
    <property type="entry name" value="Cyclin-like"/>
    <property type="match status" value="1"/>
</dbReference>
<reference evidence="1" key="1">
    <citation type="submission" date="2021-06" db="EMBL/GenBank/DDBJ databases">
        <authorList>
            <person name="Kallberg Y."/>
            <person name="Tangrot J."/>
            <person name="Rosling A."/>
        </authorList>
    </citation>
    <scope>NUCLEOTIDE SEQUENCE</scope>
    <source>
        <strain evidence="1">IA702</strain>
    </source>
</reference>
<dbReference type="Proteomes" id="UP000789572">
    <property type="component" value="Unassembled WGS sequence"/>
</dbReference>
<comment type="caution">
    <text evidence="1">The sequence shown here is derived from an EMBL/GenBank/DDBJ whole genome shotgun (WGS) entry which is preliminary data.</text>
</comment>
<protein>
    <submittedName>
        <fullName evidence="1">7051_t:CDS:1</fullName>
    </submittedName>
</protein>
<evidence type="ECO:0000313" key="2">
    <source>
        <dbReference type="Proteomes" id="UP000789572"/>
    </source>
</evidence>
<keyword evidence="2" id="KW-1185">Reference proteome</keyword>
<evidence type="ECO:0000313" key="1">
    <source>
        <dbReference type="EMBL" id="CAG8638475.1"/>
    </source>
</evidence>
<dbReference type="InterPro" id="IPR013922">
    <property type="entry name" value="Cyclin_PHO80-like"/>
</dbReference>
<dbReference type="GO" id="GO:0016538">
    <property type="term" value="F:cyclin-dependent protein serine/threonine kinase regulator activity"/>
    <property type="evidence" value="ECO:0007669"/>
    <property type="project" value="TreeGrafter"/>
</dbReference>
<proteinExistence type="predicted"/>
<dbReference type="PANTHER" id="PTHR15615">
    <property type="match status" value="1"/>
</dbReference>
<dbReference type="PANTHER" id="PTHR15615:SF117">
    <property type="entry name" value="PHO85 CYCLIN PHO80"/>
    <property type="match status" value="1"/>
</dbReference>
<dbReference type="GO" id="GO:0000307">
    <property type="term" value="C:cyclin-dependent protein kinase holoenzyme complex"/>
    <property type="evidence" value="ECO:0007669"/>
    <property type="project" value="TreeGrafter"/>
</dbReference>
<dbReference type="Pfam" id="PF08613">
    <property type="entry name" value="Cyclin"/>
    <property type="match status" value="1"/>
</dbReference>